<dbReference type="PATRIC" id="fig|76936.10.peg.700"/>
<dbReference type="GeneID" id="78150993"/>
<dbReference type="EMBL" id="LN907858">
    <property type="protein sequence ID" value="CUU39601.1"/>
    <property type="molecule type" value="Genomic_DNA"/>
</dbReference>
<dbReference type="RefSeq" id="WP_034342753.1">
    <property type="nucleotide sequence ID" value="NZ_CAOMJD010000018.1"/>
</dbReference>
<evidence type="ECO:0000313" key="2">
    <source>
        <dbReference type="Proteomes" id="UP000064525"/>
    </source>
</evidence>
<gene>
    <name evidence="1" type="ORF">BN2458_PEG0715</name>
</gene>
<dbReference type="AlphaFoldDB" id="A0A099UDB4"/>
<accession>A0A099UDB4</accession>
<organism evidence="1 2">
    <name type="scientific">Helicobacter typhlonius</name>
    <dbReference type="NCBI Taxonomy" id="76936"/>
    <lineage>
        <taxon>Bacteria</taxon>
        <taxon>Pseudomonadati</taxon>
        <taxon>Campylobacterota</taxon>
        <taxon>Epsilonproteobacteria</taxon>
        <taxon>Campylobacterales</taxon>
        <taxon>Helicobacteraceae</taxon>
        <taxon>Helicobacter</taxon>
    </lineage>
</organism>
<reference evidence="2" key="1">
    <citation type="submission" date="2015-11" db="EMBL/GenBank/DDBJ databases">
        <authorList>
            <person name="Anvar S.Y."/>
        </authorList>
    </citation>
    <scope>NUCLEOTIDE SEQUENCE [LARGE SCALE GENOMIC DNA]</scope>
</reference>
<sequence length="70" mass="8095">MTLIIKNANKDFAEAVRTMAKACDSMIEITEQKEPSDELLEAIREVRNGEVERYESFEDFKKAMLDEVSH</sequence>
<protein>
    <submittedName>
        <fullName evidence="1">Uncharacterized protein</fullName>
    </submittedName>
</protein>
<proteinExistence type="predicted"/>
<dbReference type="Proteomes" id="UP000064525">
    <property type="component" value="Chromosome I"/>
</dbReference>
<evidence type="ECO:0000313" key="1">
    <source>
        <dbReference type="EMBL" id="CUU39601.1"/>
    </source>
</evidence>
<dbReference type="KEGG" id="hty:BN2458_PEG0715"/>
<name>A0A099UDB4_9HELI</name>